<dbReference type="GO" id="GO:0005886">
    <property type="term" value="C:plasma membrane"/>
    <property type="evidence" value="ECO:0007669"/>
    <property type="project" value="UniProtKB-SubCell"/>
</dbReference>
<proteinExistence type="inferred from homology"/>
<dbReference type="OrthoDB" id="27542at2"/>
<dbReference type="PANTHER" id="PTHR43357:SF4">
    <property type="entry name" value="INNER MEMBRANE ABC TRANSPORTER PERMEASE PROTEIN YDCV"/>
    <property type="match status" value="1"/>
</dbReference>
<feature type="transmembrane region" description="Helical" evidence="8">
    <location>
        <begin position="384"/>
        <end position="406"/>
    </location>
</feature>
<sequence>MTHIQTRNASVSAWPRLWLGQPLGQGNVLAFVLVVVLALLVLPPLLVLLRISFTEFHAGFREGGFTFQHYVGLIQSNTLFRSTVNSVLFAALSTVISLIFGGILAWLVERTDVRFKPLAFLTSVVSMGTPYILYVTGWLFLLGKAGPLNRTWFELTGSPANLFEVNSLAGMVLVEGFLWSPLVFLLLSATFRAANAEMEEAARMSGASVADTILRVSFQLARPAIVALALFVFIRNLEAFEVPALVGIPGNVSVLTTEIYRGMKHMPPDIGFVSAYAMVMVAVIAILLHYYGKLSDRAERFASITGKGFRPRPFRLGRLRWLGGGIILFNFFIVLVLPLGAIFWMSVLPFVQPIRPSAFRAITWENYQRVLTDSYYWGLAGNTLIVAGTVATLVVALTFLTGWVVARRKRGARIIDQLVTVPLVFPGLVLGIAMLQLALRAPVPIYGTLWIIILGFIIRYVPYGMRYSFSGVLQIHTELEQAAAVSGANTREMLFKVVAPLLVPALASGWIFVFLIATKEMSMPLLLAGAQSQTIPVAMFELWTSGQSGEVAALGLIWAAAMTVLSASFYALTRQASAATFGK</sequence>
<dbReference type="RefSeq" id="WP_110377481.1">
    <property type="nucleotide sequence ID" value="NZ_JAHBRY010000002.1"/>
</dbReference>
<feature type="transmembrane region" description="Helical" evidence="8">
    <location>
        <begin position="270"/>
        <end position="291"/>
    </location>
</feature>
<dbReference type="PANTHER" id="PTHR43357">
    <property type="entry name" value="INNER MEMBRANE ABC TRANSPORTER PERMEASE PROTEIN YDCV"/>
    <property type="match status" value="1"/>
</dbReference>
<keyword evidence="6 8" id="KW-1133">Transmembrane helix</keyword>
<protein>
    <submittedName>
        <fullName evidence="10">Iron(III) transport system permease protein</fullName>
    </submittedName>
</protein>
<feature type="transmembrane region" description="Helical" evidence="8">
    <location>
        <begin position="168"/>
        <end position="191"/>
    </location>
</feature>
<dbReference type="Pfam" id="PF00528">
    <property type="entry name" value="BPD_transp_1"/>
    <property type="match status" value="2"/>
</dbReference>
<keyword evidence="4" id="KW-0997">Cell inner membrane</keyword>
<evidence type="ECO:0000256" key="2">
    <source>
        <dbReference type="ARBA" id="ARBA00022448"/>
    </source>
</evidence>
<feature type="transmembrane region" description="Helical" evidence="8">
    <location>
        <begin position="28"/>
        <end position="51"/>
    </location>
</feature>
<comment type="caution">
    <text evidence="10">The sequence shown here is derived from an EMBL/GenBank/DDBJ whole genome shotgun (WGS) entry which is preliminary data.</text>
</comment>
<evidence type="ECO:0000259" key="9">
    <source>
        <dbReference type="PROSITE" id="PS50928"/>
    </source>
</evidence>
<dbReference type="GO" id="GO:0055085">
    <property type="term" value="P:transmembrane transport"/>
    <property type="evidence" value="ECO:0007669"/>
    <property type="project" value="InterPro"/>
</dbReference>
<dbReference type="InterPro" id="IPR000515">
    <property type="entry name" value="MetI-like"/>
</dbReference>
<name>A0A2V3TYZ7_9HYPH</name>
<evidence type="ECO:0000256" key="3">
    <source>
        <dbReference type="ARBA" id="ARBA00022475"/>
    </source>
</evidence>
<evidence type="ECO:0000256" key="4">
    <source>
        <dbReference type="ARBA" id="ARBA00022519"/>
    </source>
</evidence>
<evidence type="ECO:0000256" key="1">
    <source>
        <dbReference type="ARBA" id="ARBA00004429"/>
    </source>
</evidence>
<keyword evidence="5 8" id="KW-0812">Transmembrane</keyword>
<feature type="transmembrane region" description="Helical" evidence="8">
    <location>
        <begin position="319"/>
        <end position="345"/>
    </location>
</feature>
<dbReference type="Proteomes" id="UP000248021">
    <property type="component" value="Unassembled WGS sequence"/>
</dbReference>
<evidence type="ECO:0000313" key="10">
    <source>
        <dbReference type="EMBL" id="PXW54185.1"/>
    </source>
</evidence>
<feature type="transmembrane region" description="Helical" evidence="8">
    <location>
        <begin position="551"/>
        <end position="573"/>
    </location>
</feature>
<comment type="similarity">
    <text evidence="8">Belongs to the binding-protein-dependent transport system permease family.</text>
</comment>
<organism evidence="10 11">
    <name type="scientific">Chelatococcus asaccharovorans</name>
    <dbReference type="NCBI Taxonomy" id="28210"/>
    <lineage>
        <taxon>Bacteria</taxon>
        <taxon>Pseudomonadati</taxon>
        <taxon>Pseudomonadota</taxon>
        <taxon>Alphaproteobacteria</taxon>
        <taxon>Hyphomicrobiales</taxon>
        <taxon>Chelatococcaceae</taxon>
        <taxon>Chelatococcus</taxon>
    </lineage>
</organism>
<dbReference type="AlphaFoldDB" id="A0A2V3TYZ7"/>
<feature type="transmembrane region" description="Helical" evidence="8">
    <location>
        <begin position="443"/>
        <end position="461"/>
    </location>
</feature>
<keyword evidence="7 8" id="KW-0472">Membrane</keyword>
<dbReference type="EMBL" id="QJJK01000012">
    <property type="protein sequence ID" value="PXW54185.1"/>
    <property type="molecule type" value="Genomic_DNA"/>
</dbReference>
<dbReference type="PROSITE" id="PS50928">
    <property type="entry name" value="ABC_TM1"/>
    <property type="match status" value="2"/>
</dbReference>
<feature type="domain" description="ABC transmembrane type-1" evidence="9">
    <location>
        <begin position="380"/>
        <end position="569"/>
    </location>
</feature>
<feature type="transmembrane region" description="Helical" evidence="8">
    <location>
        <begin position="212"/>
        <end position="234"/>
    </location>
</feature>
<feature type="domain" description="ABC transmembrane type-1" evidence="9">
    <location>
        <begin position="83"/>
        <end position="291"/>
    </location>
</feature>
<keyword evidence="2 8" id="KW-0813">Transport</keyword>
<evidence type="ECO:0000256" key="7">
    <source>
        <dbReference type="ARBA" id="ARBA00023136"/>
    </source>
</evidence>
<evidence type="ECO:0000313" key="11">
    <source>
        <dbReference type="Proteomes" id="UP000248021"/>
    </source>
</evidence>
<keyword evidence="11" id="KW-1185">Reference proteome</keyword>
<accession>A0A2V3TYZ7</accession>
<reference evidence="10 11" key="1">
    <citation type="submission" date="2018-05" db="EMBL/GenBank/DDBJ databases">
        <title>Genomic Encyclopedia of Type Strains, Phase IV (KMG-IV): sequencing the most valuable type-strain genomes for metagenomic binning, comparative biology and taxonomic classification.</title>
        <authorList>
            <person name="Goeker M."/>
        </authorList>
    </citation>
    <scope>NUCLEOTIDE SEQUENCE [LARGE SCALE GENOMIC DNA]</scope>
    <source>
        <strain evidence="10 11">DSM 6462</strain>
    </source>
</reference>
<dbReference type="SUPFAM" id="SSF161098">
    <property type="entry name" value="MetI-like"/>
    <property type="match status" value="2"/>
</dbReference>
<feature type="transmembrane region" description="Helical" evidence="8">
    <location>
        <begin position="87"/>
        <end position="108"/>
    </location>
</feature>
<feature type="transmembrane region" description="Helical" evidence="8">
    <location>
        <begin position="497"/>
        <end position="517"/>
    </location>
</feature>
<evidence type="ECO:0000256" key="8">
    <source>
        <dbReference type="RuleBase" id="RU363032"/>
    </source>
</evidence>
<dbReference type="Gene3D" id="1.10.3720.10">
    <property type="entry name" value="MetI-like"/>
    <property type="match status" value="2"/>
</dbReference>
<gene>
    <name evidence="10" type="ORF">C7450_112214</name>
</gene>
<keyword evidence="3" id="KW-1003">Cell membrane</keyword>
<evidence type="ECO:0000256" key="5">
    <source>
        <dbReference type="ARBA" id="ARBA00022692"/>
    </source>
</evidence>
<feature type="transmembrane region" description="Helical" evidence="8">
    <location>
        <begin position="120"/>
        <end position="141"/>
    </location>
</feature>
<dbReference type="CDD" id="cd06261">
    <property type="entry name" value="TM_PBP2"/>
    <property type="match status" value="2"/>
</dbReference>
<feature type="transmembrane region" description="Helical" evidence="8">
    <location>
        <begin position="418"/>
        <end position="437"/>
    </location>
</feature>
<evidence type="ECO:0000256" key="6">
    <source>
        <dbReference type="ARBA" id="ARBA00022989"/>
    </source>
</evidence>
<comment type="subcellular location">
    <subcellularLocation>
        <location evidence="1">Cell inner membrane</location>
        <topology evidence="1">Multi-pass membrane protein</topology>
    </subcellularLocation>
    <subcellularLocation>
        <location evidence="8">Cell membrane</location>
        <topology evidence="8">Multi-pass membrane protein</topology>
    </subcellularLocation>
</comment>
<dbReference type="InterPro" id="IPR035906">
    <property type="entry name" value="MetI-like_sf"/>
</dbReference>